<dbReference type="Pfam" id="PF05690">
    <property type="entry name" value="ThiG"/>
    <property type="match status" value="1"/>
</dbReference>
<dbReference type="InterPro" id="IPR013785">
    <property type="entry name" value="Aldolase_TIM"/>
</dbReference>
<comment type="function">
    <text evidence="1 8">Catalyzes the rearrangement of 1-deoxy-D-xylulose 5-phosphate (DXP) to produce the thiazole phosphate moiety of thiamine. Sulfur is provided by the thiocarboxylate moiety of the carrier protein ThiS. In vitro, sulfur can be provided by H(2)S.</text>
</comment>
<evidence type="ECO:0000256" key="8">
    <source>
        <dbReference type="HAMAP-Rule" id="MF_00443"/>
    </source>
</evidence>
<organism evidence="11 12">
    <name type="scientific">Frankia canadensis</name>
    <dbReference type="NCBI Taxonomy" id="1836972"/>
    <lineage>
        <taxon>Bacteria</taxon>
        <taxon>Bacillati</taxon>
        <taxon>Actinomycetota</taxon>
        <taxon>Actinomycetes</taxon>
        <taxon>Frankiales</taxon>
        <taxon>Frankiaceae</taxon>
        <taxon>Frankia</taxon>
    </lineage>
</organism>
<dbReference type="CDD" id="cd04728">
    <property type="entry name" value="ThiG"/>
    <property type="match status" value="1"/>
</dbReference>
<evidence type="ECO:0000256" key="4">
    <source>
        <dbReference type="ARBA" id="ARBA00022679"/>
    </source>
</evidence>
<feature type="region of interest" description="Disordered" evidence="9">
    <location>
        <begin position="294"/>
        <end position="324"/>
    </location>
</feature>
<evidence type="ECO:0000313" key="11">
    <source>
        <dbReference type="EMBL" id="SNQ48325.1"/>
    </source>
</evidence>
<dbReference type="EMBL" id="FZMO01000156">
    <property type="protein sequence ID" value="SNQ48325.1"/>
    <property type="molecule type" value="Genomic_DNA"/>
</dbReference>
<dbReference type="HAMAP" id="MF_00443">
    <property type="entry name" value="ThiG"/>
    <property type="match status" value="1"/>
</dbReference>
<evidence type="ECO:0000256" key="6">
    <source>
        <dbReference type="ARBA" id="ARBA00023270"/>
    </source>
</evidence>
<comment type="similarity">
    <text evidence="8">Belongs to the ThiG family.</text>
</comment>
<comment type="catalytic activity">
    <reaction evidence="7 8">
        <text>[ThiS sulfur-carrier protein]-C-terminal-Gly-aminoethanethioate + 2-iminoacetate + 1-deoxy-D-xylulose 5-phosphate = [ThiS sulfur-carrier protein]-C-terminal Gly-Gly + 2-[(2R,5Z)-2-carboxy-4-methylthiazol-5(2H)-ylidene]ethyl phosphate + 2 H2O + H(+)</text>
        <dbReference type="Rhea" id="RHEA:26297"/>
        <dbReference type="Rhea" id="RHEA-COMP:12909"/>
        <dbReference type="Rhea" id="RHEA-COMP:19908"/>
        <dbReference type="ChEBI" id="CHEBI:15377"/>
        <dbReference type="ChEBI" id="CHEBI:15378"/>
        <dbReference type="ChEBI" id="CHEBI:57792"/>
        <dbReference type="ChEBI" id="CHEBI:62899"/>
        <dbReference type="ChEBI" id="CHEBI:77846"/>
        <dbReference type="ChEBI" id="CHEBI:90778"/>
        <dbReference type="ChEBI" id="CHEBI:232372"/>
        <dbReference type="EC" id="2.8.1.10"/>
    </reaction>
</comment>
<dbReference type="AlphaFoldDB" id="A0A2I2KRN4"/>
<evidence type="ECO:0000256" key="2">
    <source>
        <dbReference type="ARBA" id="ARBA00004948"/>
    </source>
</evidence>
<evidence type="ECO:0000259" key="10">
    <source>
        <dbReference type="Pfam" id="PF05690"/>
    </source>
</evidence>
<accession>A0A2I2KRN4</accession>
<keyword evidence="5 8" id="KW-0784">Thiamine biosynthesis</keyword>
<feature type="active site" description="Schiff-base intermediate with DXP" evidence="8">
    <location>
        <position position="120"/>
    </location>
</feature>
<feature type="binding site" evidence="8">
    <location>
        <position position="181"/>
    </location>
    <ligand>
        <name>1-deoxy-D-xylulose 5-phosphate</name>
        <dbReference type="ChEBI" id="CHEBI:57792"/>
    </ligand>
</feature>
<comment type="pathway">
    <text evidence="2 8">Cofactor biosynthesis; thiamine diphosphate biosynthesis.</text>
</comment>
<keyword evidence="6 8" id="KW-0704">Schiff base</keyword>
<dbReference type="InterPro" id="IPR008867">
    <property type="entry name" value="ThiG"/>
</dbReference>
<sequence length="324" mass="31661">MIVMSQHPVGDTAADAVGGVAAEIDELVIAGRGYRSRLLVGTGKFSSHEAMRASLLASGAQIVTVALRRVDLDRAGAGDVLDFVPAGMTLLPNTSGAVDAGEAHRLARLGRAATGTGLVKLEVTPDPRTLAPDPIETLRAAELLVADGFTVLPYCSADPILARRLEEAGCATVMPLGSWIGSNRGLRTRDAIEAIVAGAGVPVVVDAGLGAPSDAAEAMEIGADAVLVNTAIAVADDPVRMARAFALATVAGRLGHLAGPAGASVGTGGATVASASSPLTGFLGALGAVAPAAPSASTAPSASSASTAPTASAAPRGGVGGGAG</sequence>
<evidence type="ECO:0000256" key="9">
    <source>
        <dbReference type="SAM" id="MobiDB-lite"/>
    </source>
</evidence>
<feature type="domain" description="Thiazole synthase ThiG" evidence="10">
    <location>
        <begin position="29"/>
        <end position="264"/>
    </location>
</feature>
<comment type="subunit">
    <text evidence="8">Homotetramer. Forms heterodimers with either ThiH or ThiS.</text>
</comment>
<evidence type="ECO:0000256" key="1">
    <source>
        <dbReference type="ARBA" id="ARBA00002834"/>
    </source>
</evidence>
<dbReference type="SUPFAM" id="SSF110399">
    <property type="entry name" value="ThiG-like"/>
    <property type="match status" value="1"/>
</dbReference>
<feature type="compositionally biased region" description="Low complexity" evidence="9">
    <location>
        <begin position="294"/>
        <end position="316"/>
    </location>
</feature>
<dbReference type="PANTHER" id="PTHR34266:SF2">
    <property type="entry name" value="THIAZOLE SYNTHASE"/>
    <property type="match status" value="1"/>
</dbReference>
<feature type="binding site" evidence="8">
    <location>
        <begin position="207"/>
        <end position="208"/>
    </location>
    <ligand>
        <name>1-deoxy-D-xylulose 5-phosphate</name>
        <dbReference type="ChEBI" id="CHEBI:57792"/>
    </ligand>
</feature>
<dbReference type="UniPathway" id="UPA00060"/>
<proteinExistence type="inferred from homology"/>
<dbReference type="EC" id="2.8.1.10" evidence="3 8"/>
<dbReference type="PANTHER" id="PTHR34266">
    <property type="entry name" value="THIAZOLE SYNTHASE"/>
    <property type="match status" value="1"/>
</dbReference>
<dbReference type="GO" id="GO:1990107">
    <property type="term" value="F:thiazole synthase activity"/>
    <property type="evidence" value="ECO:0007669"/>
    <property type="project" value="UniProtKB-EC"/>
</dbReference>
<evidence type="ECO:0000256" key="7">
    <source>
        <dbReference type="ARBA" id="ARBA00049897"/>
    </source>
</evidence>
<dbReference type="InterPro" id="IPR033983">
    <property type="entry name" value="Thiazole_synthase_ThiG"/>
</dbReference>
<name>A0A2I2KRN4_9ACTN</name>
<evidence type="ECO:0000256" key="5">
    <source>
        <dbReference type="ARBA" id="ARBA00022977"/>
    </source>
</evidence>
<dbReference type="Gene3D" id="3.20.20.70">
    <property type="entry name" value="Aldolase class I"/>
    <property type="match status" value="1"/>
</dbReference>
<protein>
    <recommendedName>
        <fullName evidence="3 8">Thiazole synthase</fullName>
        <ecNumber evidence="3 8">2.8.1.10</ecNumber>
    </recommendedName>
</protein>
<keyword evidence="4 8" id="KW-0808">Transferase</keyword>
<feature type="binding site" evidence="8">
    <location>
        <begin position="229"/>
        <end position="230"/>
    </location>
    <ligand>
        <name>1-deoxy-D-xylulose 5-phosphate</name>
        <dbReference type="ChEBI" id="CHEBI:57792"/>
    </ligand>
</feature>
<dbReference type="GO" id="GO:0009229">
    <property type="term" value="P:thiamine diphosphate biosynthetic process"/>
    <property type="evidence" value="ECO:0007669"/>
    <property type="project" value="UniProtKB-UniRule"/>
</dbReference>
<reference evidence="11 12" key="1">
    <citation type="submission" date="2017-06" db="EMBL/GenBank/DDBJ databases">
        <authorList>
            <person name="Kim H.J."/>
            <person name="Triplett B.A."/>
        </authorList>
    </citation>
    <scope>NUCLEOTIDE SEQUENCE [LARGE SCALE GENOMIC DNA]</scope>
    <source>
        <strain evidence="11">FRACA_ARgP5</strain>
    </source>
</reference>
<dbReference type="Proteomes" id="UP000234331">
    <property type="component" value="Unassembled WGS sequence"/>
</dbReference>
<evidence type="ECO:0000256" key="3">
    <source>
        <dbReference type="ARBA" id="ARBA00011960"/>
    </source>
</evidence>
<evidence type="ECO:0000313" key="12">
    <source>
        <dbReference type="Proteomes" id="UP000234331"/>
    </source>
</evidence>
<keyword evidence="12" id="KW-1185">Reference proteome</keyword>
<keyword evidence="8" id="KW-0963">Cytoplasm</keyword>
<gene>
    <name evidence="8 11" type="primary">thiG</name>
    <name evidence="11" type="ORF">FRACA_2390006</name>
</gene>
<comment type="subcellular location">
    <subcellularLocation>
        <location evidence="8">Cytoplasm</location>
    </subcellularLocation>
</comment>
<dbReference type="GO" id="GO:0005737">
    <property type="term" value="C:cytoplasm"/>
    <property type="evidence" value="ECO:0007669"/>
    <property type="project" value="UniProtKB-SubCell"/>
</dbReference>